<dbReference type="InterPro" id="IPR025335">
    <property type="entry name" value="DUF4241"/>
</dbReference>
<organism evidence="1">
    <name type="scientific">uncultured Caudovirales phage</name>
    <dbReference type="NCBI Taxonomy" id="2100421"/>
    <lineage>
        <taxon>Viruses</taxon>
        <taxon>Duplodnaviria</taxon>
        <taxon>Heunggongvirae</taxon>
        <taxon>Uroviricota</taxon>
        <taxon>Caudoviricetes</taxon>
        <taxon>Peduoviridae</taxon>
        <taxon>Maltschvirus</taxon>
        <taxon>Maltschvirus maltsch</taxon>
    </lineage>
</organism>
<gene>
    <name evidence="1" type="ORF">UFOVP694_102</name>
</gene>
<name>A0A6J5NS98_9CAUD</name>
<proteinExistence type="predicted"/>
<protein>
    <submittedName>
        <fullName evidence="1">Uncharacterized protein</fullName>
    </submittedName>
</protein>
<dbReference type="EMBL" id="LR796651">
    <property type="protein sequence ID" value="CAB4158034.1"/>
    <property type="molecule type" value="Genomic_DNA"/>
</dbReference>
<reference evidence="1" key="1">
    <citation type="submission" date="2020-04" db="EMBL/GenBank/DDBJ databases">
        <authorList>
            <person name="Chiriac C."/>
            <person name="Salcher M."/>
            <person name="Ghai R."/>
            <person name="Kavagutti S V."/>
        </authorList>
    </citation>
    <scope>NUCLEOTIDE SEQUENCE</scope>
</reference>
<evidence type="ECO:0000313" key="1">
    <source>
        <dbReference type="EMBL" id="CAB4158034.1"/>
    </source>
</evidence>
<accession>A0A6J5NS98</accession>
<dbReference type="Pfam" id="PF14025">
    <property type="entry name" value="DUF4241"/>
    <property type="match status" value="1"/>
</dbReference>
<sequence length="108" mass="11796">MIKTQIEGLVLAGHFAVDSGQAMVGDPCYLDNWDTNKNDEWNLEGKLNQYSYQGASATTLANNFGQLGFADAVVFSTGYGDGLYPVYVQMNEDGRVSKVVIDFEGDID</sequence>